<dbReference type="Ensembl" id="ENSPANT00000083030.1">
    <property type="protein sequence ID" value="ENSPANP00000051267.1"/>
    <property type="gene ID" value="ENSPANG00000037291.1"/>
</dbReference>
<accession>A0A8I5N0E8</accession>
<protein>
    <submittedName>
        <fullName evidence="2">Uncharacterized protein</fullName>
    </submittedName>
</protein>
<dbReference type="Proteomes" id="UP000028761">
    <property type="component" value="Chromosome 8"/>
</dbReference>
<evidence type="ECO:0000313" key="2">
    <source>
        <dbReference type="Ensembl" id="ENSPANP00000051267.1"/>
    </source>
</evidence>
<evidence type="ECO:0000256" key="1">
    <source>
        <dbReference type="SAM" id="SignalP"/>
    </source>
</evidence>
<dbReference type="AlphaFoldDB" id="A0A8I5N0E8"/>
<reference evidence="2" key="3">
    <citation type="submission" date="2025-09" db="UniProtKB">
        <authorList>
            <consortium name="Ensembl"/>
        </authorList>
    </citation>
    <scope>IDENTIFICATION</scope>
</reference>
<proteinExistence type="predicted"/>
<sequence length="212" mass="23346">MRCLSGCAIPFCLLVFLLTVRPLCCRSVGVYWRSTPDPVCLGITRWGLQNSKDCCLFFPLEASSQGGTCQMPARVLLYEVSIIPYWDMSPSQDTWVRDPLEEEFWPLAELGRCAGRSVALFRAIRQGHLSLLKLCPQPSLPPGALSQGDGSFICKSLTGAAVFFFRDALSRKEKSGILAVTALLSCSGLHQVQTSRRLPNYLCLHCEGNTAP</sequence>
<feature type="chain" id="PRO_5035196788" evidence="1">
    <location>
        <begin position="26"/>
        <end position="212"/>
    </location>
</feature>
<evidence type="ECO:0000313" key="3">
    <source>
        <dbReference type="Proteomes" id="UP000028761"/>
    </source>
</evidence>
<feature type="signal peptide" evidence="1">
    <location>
        <begin position="1"/>
        <end position="25"/>
    </location>
</feature>
<dbReference type="GeneTree" id="ENSGT00980000202103"/>
<organism evidence="2 3">
    <name type="scientific">Papio anubis</name>
    <name type="common">Olive baboon</name>
    <dbReference type="NCBI Taxonomy" id="9555"/>
    <lineage>
        <taxon>Eukaryota</taxon>
        <taxon>Metazoa</taxon>
        <taxon>Chordata</taxon>
        <taxon>Craniata</taxon>
        <taxon>Vertebrata</taxon>
        <taxon>Euteleostomi</taxon>
        <taxon>Mammalia</taxon>
        <taxon>Eutheria</taxon>
        <taxon>Euarchontoglires</taxon>
        <taxon>Primates</taxon>
        <taxon>Haplorrhini</taxon>
        <taxon>Catarrhini</taxon>
        <taxon>Cercopithecidae</taxon>
        <taxon>Cercopithecinae</taxon>
        <taxon>Papio</taxon>
    </lineage>
</organism>
<reference evidence="2" key="2">
    <citation type="submission" date="2025-08" db="UniProtKB">
        <authorList>
            <consortium name="Ensembl"/>
        </authorList>
    </citation>
    <scope>IDENTIFICATION</scope>
</reference>
<keyword evidence="3" id="KW-1185">Reference proteome</keyword>
<keyword evidence="1" id="KW-0732">Signal</keyword>
<name>A0A8I5N0E8_PAPAN</name>
<reference evidence="2 3" key="1">
    <citation type="submission" date="2012-03" db="EMBL/GenBank/DDBJ databases">
        <title>Whole Genome Assembly of Papio anubis.</title>
        <authorList>
            <person name="Liu Y.L."/>
            <person name="Abraham K.A."/>
            <person name="Akbar H.A."/>
            <person name="Ali S.A."/>
            <person name="Anosike U.A."/>
            <person name="Aqrawi P.A."/>
            <person name="Arias F.A."/>
            <person name="Attaway T.A."/>
            <person name="Awwad R.A."/>
            <person name="Babu C.B."/>
            <person name="Bandaranaike D.B."/>
            <person name="Battles P.B."/>
            <person name="Bell A.B."/>
            <person name="Beltran B.B."/>
            <person name="Berhane-Mersha D.B."/>
            <person name="Bess C.B."/>
            <person name="Bickham C.B."/>
            <person name="Bolden T.B."/>
            <person name="Carter K.C."/>
            <person name="Chau D.C."/>
            <person name="Chavez A.C."/>
            <person name="Clerc-Blankenburg K.C."/>
            <person name="Coyle M.C."/>
            <person name="Dao M.D."/>
            <person name="Davila M.L.D."/>
            <person name="Davy-Carroll L.D."/>
            <person name="Denson S.D."/>
            <person name="Dinh H.D."/>
            <person name="Fernandez S.F."/>
            <person name="Fernando P.F."/>
            <person name="Forbes L.F."/>
            <person name="Francis C.F."/>
            <person name="Francisco L.F."/>
            <person name="Fu Q.F."/>
            <person name="Garcia-Iii R.G."/>
            <person name="Garrett T.G."/>
            <person name="Gross S.G."/>
            <person name="Gubbala S.G."/>
            <person name="Hirani K.H."/>
            <person name="Hogues M.H."/>
            <person name="Hollins B.H."/>
            <person name="Jackson L.J."/>
            <person name="Javaid M.J."/>
            <person name="Jhangiani S.J."/>
            <person name="Johnson A.J."/>
            <person name="Johnson B.J."/>
            <person name="Jones J.J."/>
            <person name="Joshi V.J."/>
            <person name="Kalu J.K."/>
            <person name="Khan N.K."/>
            <person name="Korchina V.K."/>
            <person name="Kovar C.K."/>
            <person name="Lago L.L."/>
            <person name="Lara F.L."/>
            <person name="Le T.-K.L."/>
            <person name="Lee S.L."/>
            <person name="Legall-Iii F.L."/>
            <person name="Lemon S.L."/>
            <person name="Liu J.L."/>
            <person name="Liu Y.-S.L."/>
            <person name="Liyanage D.L."/>
            <person name="Lopez J.L."/>
            <person name="Lorensuhewa L.L."/>
            <person name="Mata R.M."/>
            <person name="Mathew T.M."/>
            <person name="Mercado C.M."/>
            <person name="Mercado I.M."/>
            <person name="Morales K.M."/>
            <person name="Morgan M.M."/>
            <person name="Munidasa M.M."/>
            <person name="Ngo D.N."/>
            <person name="Nguyen L.N."/>
            <person name="Nguyen T.N."/>
            <person name="Nguyen N.N."/>
            <person name="Obregon M.O."/>
            <person name="Okwuonu G.O."/>
            <person name="Ongeri F.O."/>
            <person name="Onwere C.O."/>
            <person name="Osifeso I.O."/>
            <person name="Parra A.P."/>
            <person name="Patil S.P."/>
            <person name="Perez A.P."/>
            <person name="Perez Y.P."/>
            <person name="Pham C.P."/>
            <person name="Pu L.-L.P."/>
            <person name="Puazo M.P."/>
            <person name="Quiroz J.Q."/>
            <person name="Rouhana J.R."/>
            <person name="Ruiz M.R."/>
            <person name="Ruiz S.-J.R."/>
            <person name="Saada N.S."/>
            <person name="Santibanez J.S."/>
            <person name="Scheel M.S."/>
            <person name="Schneider B.S."/>
            <person name="Simmons D.S."/>
            <person name="Sisson I.S."/>
            <person name="Tang L.-Y.T."/>
            <person name="Thornton R.T."/>
            <person name="Tisius J.T."/>
            <person name="Toledanes G.T."/>
            <person name="Trejos Z.T."/>
            <person name="Usmani K.U."/>
            <person name="Varghese R.V."/>
            <person name="Vattathil S.V."/>
            <person name="Vee V.V."/>
            <person name="Walker D.W."/>
            <person name="Weissenberger G.W."/>
            <person name="White C.W."/>
            <person name="Williams A.W."/>
            <person name="Woodworth J.W."/>
            <person name="Wright R.W."/>
            <person name="Zhu Y.Z."/>
            <person name="Han Y.H."/>
            <person name="Newsham I.N."/>
            <person name="Nazareth L.N."/>
            <person name="Worley K.W."/>
            <person name="Muzny D.M."/>
            <person name="Rogers J.R."/>
            <person name="Gibbs R.G."/>
        </authorList>
    </citation>
    <scope>NUCLEOTIDE SEQUENCE [LARGE SCALE GENOMIC DNA]</scope>
</reference>